<organism evidence="2 3">
    <name type="scientific">Dreissena polymorpha</name>
    <name type="common">Zebra mussel</name>
    <name type="synonym">Mytilus polymorpha</name>
    <dbReference type="NCBI Taxonomy" id="45954"/>
    <lineage>
        <taxon>Eukaryota</taxon>
        <taxon>Metazoa</taxon>
        <taxon>Spiralia</taxon>
        <taxon>Lophotrochozoa</taxon>
        <taxon>Mollusca</taxon>
        <taxon>Bivalvia</taxon>
        <taxon>Autobranchia</taxon>
        <taxon>Heteroconchia</taxon>
        <taxon>Euheterodonta</taxon>
        <taxon>Imparidentia</taxon>
        <taxon>Neoheterodontei</taxon>
        <taxon>Myida</taxon>
        <taxon>Dreissenoidea</taxon>
        <taxon>Dreissenidae</taxon>
        <taxon>Dreissena</taxon>
    </lineage>
</organism>
<feature type="coiled-coil region" evidence="1">
    <location>
        <begin position="108"/>
        <end position="142"/>
    </location>
</feature>
<sequence>MTDAYKRKHSSSSCELETSLTSINNTNVQKNKIKQKKKGKQNLNQNTISETLETDKIETNKAQVEEMADIKTTLADINTKLENLFSGKDSTFKLMIVDIINQTKNKFLKSVENRIEILEGKLFEKEKENDKLKENVTLLEQQV</sequence>
<dbReference type="EMBL" id="JAIWYP010000003">
    <property type="protein sequence ID" value="KAH3856220.1"/>
    <property type="molecule type" value="Genomic_DNA"/>
</dbReference>
<name>A0A9D4LCX0_DREPO</name>
<proteinExistence type="predicted"/>
<evidence type="ECO:0000313" key="3">
    <source>
        <dbReference type="Proteomes" id="UP000828390"/>
    </source>
</evidence>
<accession>A0A9D4LCX0</accession>
<gene>
    <name evidence="2" type="ORF">DPMN_098803</name>
</gene>
<dbReference type="Proteomes" id="UP000828390">
    <property type="component" value="Unassembled WGS sequence"/>
</dbReference>
<comment type="caution">
    <text evidence="2">The sequence shown here is derived from an EMBL/GenBank/DDBJ whole genome shotgun (WGS) entry which is preliminary data.</text>
</comment>
<dbReference type="AlphaFoldDB" id="A0A9D4LCX0"/>
<reference evidence="2" key="2">
    <citation type="submission" date="2020-11" db="EMBL/GenBank/DDBJ databases">
        <authorList>
            <person name="McCartney M.A."/>
            <person name="Auch B."/>
            <person name="Kono T."/>
            <person name="Mallez S."/>
            <person name="Becker A."/>
            <person name="Gohl D.M."/>
            <person name="Silverstein K.A.T."/>
            <person name="Koren S."/>
            <person name="Bechman K.B."/>
            <person name="Herman A."/>
            <person name="Abrahante J.E."/>
            <person name="Garbe J."/>
        </authorList>
    </citation>
    <scope>NUCLEOTIDE SEQUENCE</scope>
    <source>
        <strain evidence="2">Duluth1</strain>
        <tissue evidence="2">Whole animal</tissue>
    </source>
</reference>
<keyword evidence="3" id="KW-1185">Reference proteome</keyword>
<evidence type="ECO:0000256" key="1">
    <source>
        <dbReference type="SAM" id="Coils"/>
    </source>
</evidence>
<keyword evidence="1" id="KW-0175">Coiled coil</keyword>
<protein>
    <submittedName>
        <fullName evidence="2">Uncharacterized protein</fullName>
    </submittedName>
</protein>
<reference evidence="2" key="1">
    <citation type="journal article" date="2019" name="bioRxiv">
        <title>The Genome of the Zebra Mussel, Dreissena polymorpha: A Resource for Invasive Species Research.</title>
        <authorList>
            <person name="McCartney M.A."/>
            <person name="Auch B."/>
            <person name="Kono T."/>
            <person name="Mallez S."/>
            <person name="Zhang Y."/>
            <person name="Obille A."/>
            <person name="Becker A."/>
            <person name="Abrahante J.E."/>
            <person name="Garbe J."/>
            <person name="Badalamenti J.P."/>
            <person name="Herman A."/>
            <person name="Mangelson H."/>
            <person name="Liachko I."/>
            <person name="Sullivan S."/>
            <person name="Sone E.D."/>
            <person name="Koren S."/>
            <person name="Silverstein K.A.T."/>
            <person name="Beckman K.B."/>
            <person name="Gohl D.M."/>
        </authorList>
    </citation>
    <scope>NUCLEOTIDE SEQUENCE</scope>
    <source>
        <strain evidence="2">Duluth1</strain>
        <tissue evidence="2">Whole animal</tissue>
    </source>
</reference>
<evidence type="ECO:0000313" key="2">
    <source>
        <dbReference type="EMBL" id="KAH3856220.1"/>
    </source>
</evidence>